<comment type="caution">
    <text evidence="1">The sequence shown here is derived from an EMBL/GenBank/DDBJ whole genome shotgun (WGS) entry which is preliminary data.</text>
</comment>
<accession>A0A4R6VCJ1</accession>
<dbReference type="RefSeq" id="WP_133544222.1">
    <property type="nucleotide sequence ID" value="NZ_SNYQ01000003.1"/>
</dbReference>
<dbReference type="InterPro" id="IPR035292">
    <property type="entry name" value="DUF5363"/>
</dbReference>
<protein>
    <recommendedName>
        <fullName evidence="3">DUF5363 family protein</fullName>
    </recommendedName>
</protein>
<dbReference type="OrthoDB" id="5679365at2"/>
<name>A0A4R6VCJ1_9PAST</name>
<dbReference type="EMBL" id="SNYQ01000003">
    <property type="protein sequence ID" value="TDQ58003.1"/>
    <property type="molecule type" value="Genomic_DNA"/>
</dbReference>
<dbReference type="AlphaFoldDB" id="A0A4R6VCJ1"/>
<keyword evidence="2" id="KW-1185">Reference proteome</keyword>
<evidence type="ECO:0000313" key="1">
    <source>
        <dbReference type="EMBL" id="TDQ58003.1"/>
    </source>
</evidence>
<evidence type="ECO:0000313" key="2">
    <source>
        <dbReference type="Proteomes" id="UP000295657"/>
    </source>
</evidence>
<reference evidence="1 2" key="1">
    <citation type="submission" date="2019-03" db="EMBL/GenBank/DDBJ databases">
        <title>Genomic Encyclopedia of Type Strains, Phase IV (KMG-IV): sequencing the most valuable type-strain genomes for metagenomic binning, comparative biology and taxonomic classification.</title>
        <authorList>
            <person name="Goeker M."/>
        </authorList>
    </citation>
    <scope>NUCLEOTIDE SEQUENCE [LARGE SCALE GENOMIC DNA]</scope>
    <source>
        <strain evidence="1 2">DSM 28403</strain>
    </source>
</reference>
<organism evidence="1 2">
    <name type="scientific">Mesocricetibacter intestinalis</name>
    <dbReference type="NCBI Taxonomy" id="1521930"/>
    <lineage>
        <taxon>Bacteria</taxon>
        <taxon>Pseudomonadati</taxon>
        <taxon>Pseudomonadota</taxon>
        <taxon>Gammaproteobacteria</taxon>
        <taxon>Pasteurellales</taxon>
        <taxon>Pasteurellaceae</taxon>
        <taxon>Mesocricetibacter</taxon>
    </lineage>
</organism>
<dbReference type="Proteomes" id="UP000295657">
    <property type="component" value="Unassembled WGS sequence"/>
</dbReference>
<gene>
    <name evidence="1" type="ORF">EDC45_1070</name>
</gene>
<sequence length="61" mass="6880">MAQREEHPQGNKKGFFAGLVEKYNRLCNELGVDQGACRSCVPVVKFDPEQPKGQEQKTDKD</sequence>
<proteinExistence type="predicted"/>
<dbReference type="Pfam" id="PF17320">
    <property type="entry name" value="DUF5363"/>
    <property type="match status" value="1"/>
</dbReference>
<evidence type="ECO:0008006" key="3">
    <source>
        <dbReference type="Google" id="ProtNLM"/>
    </source>
</evidence>